<dbReference type="Proteomes" id="UP001139994">
    <property type="component" value="Unassembled WGS sequence"/>
</dbReference>
<name>A0ABT2VGS9_9PSED</name>
<evidence type="ECO:0000313" key="2">
    <source>
        <dbReference type="Proteomes" id="UP001139994"/>
    </source>
</evidence>
<proteinExistence type="predicted"/>
<protein>
    <submittedName>
        <fullName evidence="1">Uncharacterized protein</fullName>
    </submittedName>
</protein>
<comment type="caution">
    <text evidence="1">The sequence shown here is derived from an EMBL/GenBank/DDBJ whole genome shotgun (WGS) entry which is preliminary data.</text>
</comment>
<reference evidence="1" key="1">
    <citation type="journal article" date="2022" name="Microbiol. Spectr.">
        <title>An Nuclear Magnetic Resonance Fingerprint Matching Approach for the Identification and Structural Re-Evaluation of Pseudomonas Lipopeptides.</title>
        <authorList>
            <person name="De Roo V."/>
            <person name="Verleysen Y."/>
            <person name="Kovacs B."/>
            <person name="De Vleeschouwer M."/>
            <person name="Muangkaew P."/>
            <person name="Girard L."/>
            <person name="Hofte M."/>
            <person name="De Mot R."/>
            <person name="Madder A."/>
            <person name="Geudens N."/>
            <person name="Martins J.C."/>
        </authorList>
    </citation>
    <scope>NUCLEOTIDE SEQUENCE</scope>
    <source>
        <strain evidence="1">COR51</strain>
    </source>
</reference>
<accession>A0ABT2VGS9</accession>
<sequence>MEEPSKEERREKSFFATVFISASQKPSNWTFEYPTKATSYSGGGGKYIGGGGVGESSGYKYKDTSYIVSSTHPNDTRMYFRYSVEDGAHGGFTIVSPDDQWIYVTNSGYLKKTNKSTWCRIFKLFDASTHKELLYDDLKSLKEVEVIIRTYSGSLTIDDKKGTSVGAHHWNYIRAYNVLKSLGRDPKFTLKNIEFNLTPPPVRPSREDSYI</sequence>
<evidence type="ECO:0000313" key="1">
    <source>
        <dbReference type="EMBL" id="MCU7240736.1"/>
    </source>
</evidence>
<gene>
    <name evidence="1" type="ORF">OC929_22055</name>
</gene>
<keyword evidence="2" id="KW-1185">Reference proteome</keyword>
<reference evidence="1" key="3">
    <citation type="journal article" date="2023" name="mSystems">
        <title>Charting the Lipopeptidome of Nonpathogenic Pseudomonas.</title>
        <authorList>
            <person name="Cesa-Luna C."/>
            <person name="Geudens N."/>
            <person name="Girard L."/>
            <person name="De Roo V."/>
            <person name="Maklad H.R."/>
            <person name="Martins J.C."/>
            <person name="Hofte M."/>
            <person name="De Mot R."/>
        </authorList>
    </citation>
    <scope>NUCLEOTIDE SEQUENCE</scope>
    <source>
        <strain evidence="1">COR51</strain>
    </source>
</reference>
<reference evidence="1" key="2">
    <citation type="submission" date="2022-09" db="EMBL/GenBank/DDBJ databases">
        <authorList>
            <person name="Cesa-Luna C."/>
            <person name="Girard L."/>
            <person name="Lood C."/>
            <person name="Hofte M."/>
            <person name="De Mot R."/>
        </authorList>
    </citation>
    <scope>NUCLEOTIDE SEQUENCE</scope>
    <source>
        <strain evidence="1">COR51</strain>
    </source>
</reference>
<organism evidence="1 2">
    <name type="scientific">Pseudomonas peradeniyensis</name>
    <dbReference type="NCBI Taxonomy" id="2745488"/>
    <lineage>
        <taxon>Bacteria</taxon>
        <taxon>Pseudomonadati</taxon>
        <taxon>Pseudomonadota</taxon>
        <taxon>Gammaproteobacteria</taxon>
        <taxon>Pseudomonadales</taxon>
        <taxon>Pseudomonadaceae</taxon>
        <taxon>Pseudomonas</taxon>
    </lineage>
</organism>
<dbReference type="RefSeq" id="WP_262952556.1">
    <property type="nucleotide sequence ID" value="NZ_JAOSLA010000047.1"/>
</dbReference>
<dbReference type="EMBL" id="JAOSLA010000047">
    <property type="protein sequence ID" value="MCU7240736.1"/>
    <property type="molecule type" value="Genomic_DNA"/>
</dbReference>